<evidence type="ECO:0000313" key="2">
    <source>
        <dbReference type="Proteomes" id="UP001560019"/>
    </source>
</evidence>
<sequence>MRALALCALALLGACATPRELCEADALRELRVIDALASDTEATLARGYGLEREPVSVWRMRPCPRRGKDGRIYSGFCQVREVEMRTRPAAVDLAAERRKLAGLKEKRTELARRAARDLAICRKTYPEVQRQNP</sequence>
<evidence type="ECO:0000313" key="1">
    <source>
        <dbReference type="EMBL" id="MEX5727714.1"/>
    </source>
</evidence>
<reference evidence="1 2" key="1">
    <citation type="submission" date="2024-06" db="EMBL/GenBank/DDBJ databases">
        <title>Genome of Rhodovulum iodosum, a marine photoferrotroph.</title>
        <authorList>
            <person name="Bianchini G."/>
            <person name="Nikeleit V."/>
            <person name="Kappler A."/>
            <person name="Bryce C."/>
            <person name="Sanchez-Baracaldo P."/>
        </authorList>
    </citation>
    <scope>NUCLEOTIDE SEQUENCE [LARGE SCALE GENOMIC DNA]</scope>
    <source>
        <strain evidence="1 2">UT/N1</strain>
    </source>
</reference>
<proteinExistence type="predicted"/>
<name>A0ABV3XRM0_9RHOB</name>
<accession>A0ABV3XRM0</accession>
<gene>
    <name evidence="1" type="ORF">Ga0609869_001067</name>
</gene>
<dbReference type="PROSITE" id="PS51257">
    <property type="entry name" value="PROKAR_LIPOPROTEIN"/>
    <property type="match status" value="1"/>
</dbReference>
<keyword evidence="2" id="KW-1185">Reference proteome</keyword>
<comment type="caution">
    <text evidence="1">The sequence shown here is derived from an EMBL/GenBank/DDBJ whole genome shotgun (WGS) entry which is preliminary data.</text>
</comment>
<protein>
    <recommendedName>
        <fullName evidence="3">Excinuclease ABC subunit B</fullName>
    </recommendedName>
</protein>
<organism evidence="1 2">
    <name type="scientific">Rhodovulum iodosum</name>
    <dbReference type="NCBI Taxonomy" id="68291"/>
    <lineage>
        <taxon>Bacteria</taxon>
        <taxon>Pseudomonadati</taxon>
        <taxon>Pseudomonadota</taxon>
        <taxon>Alphaproteobacteria</taxon>
        <taxon>Rhodobacterales</taxon>
        <taxon>Paracoccaceae</taxon>
        <taxon>Rhodovulum</taxon>
    </lineage>
</organism>
<dbReference type="RefSeq" id="WP_125405903.1">
    <property type="nucleotide sequence ID" value="NZ_JBEHHI010000001.1"/>
</dbReference>
<evidence type="ECO:0008006" key="3">
    <source>
        <dbReference type="Google" id="ProtNLM"/>
    </source>
</evidence>
<dbReference type="EMBL" id="JBEHHI010000001">
    <property type="protein sequence ID" value="MEX5727714.1"/>
    <property type="molecule type" value="Genomic_DNA"/>
</dbReference>
<dbReference type="Proteomes" id="UP001560019">
    <property type="component" value="Unassembled WGS sequence"/>
</dbReference>